<organism evidence="2 3">
    <name type="scientific">Venturia nashicola</name>
    <dbReference type="NCBI Taxonomy" id="86259"/>
    <lineage>
        <taxon>Eukaryota</taxon>
        <taxon>Fungi</taxon>
        <taxon>Dikarya</taxon>
        <taxon>Ascomycota</taxon>
        <taxon>Pezizomycotina</taxon>
        <taxon>Dothideomycetes</taxon>
        <taxon>Pleosporomycetidae</taxon>
        <taxon>Venturiales</taxon>
        <taxon>Venturiaceae</taxon>
        <taxon>Venturia</taxon>
    </lineage>
</organism>
<reference evidence="2 3" key="1">
    <citation type="submission" date="2019-04" db="EMBL/GenBank/DDBJ databases">
        <title>High contiguity whole genome sequence and gene annotation resource for two Venturia nashicola isolates.</title>
        <authorList>
            <person name="Prokchorchik M."/>
            <person name="Won K."/>
            <person name="Lee Y."/>
            <person name="Choi E.D."/>
            <person name="Segonzac C."/>
            <person name="Sohn K.H."/>
        </authorList>
    </citation>
    <scope>NUCLEOTIDE SEQUENCE [LARGE SCALE GENOMIC DNA]</scope>
    <source>
        <strain evidence="2 3">PRI2</strain>
    </source>
</reference>
<comment type="caution">
    <text evidence="2">The sequence shown here is derived from an EMBL/GenBank/DDBJ whole genome shotgun (WGS) entry which is preliminary data.</text>
</comment>
<evidence type="ECO:0000313" key="2">
    <source>
        <dbReference type="EMBL" id="TID13062.1"/>
    </source>
</evidence>
<evidence type="ECO:0000313" key="3">
    <source>
        <dbReference type="Proteomes" id="UP000298493"/>
    </source>
</evidence>
<keyword evidence="3" id="KW-1185">Reference proteome</keyword>
<dbReference type="AlphaFoldDB" id="A0A4Z1NKD1"/>
<dbReference type="EMBL" id="SNSC02000029">
    <property type="protein sequence ID" value="TID13062.1"/>
    <property type="molecule type" value="Genomic_DNA"/>
</dbReference>
<feature type="chain" id="PRO_5021264389" evidence="1">
    <location>
        <begin position="18"/>
        <end position="80"/>
    </location>
</feature>
<accession>A0A4Z1NKD1</accession>
<keyword evidence="1" id="KW-0732">Signal</keyword>
<name>A0A4Z1NKD1_9PEZI</name>
<gene>
    <name evidence="2" type="ORF">E6O75_ATG10011</name>
</gene>
<feature type="signal peptide" evidence="1">
    <location>
        <begin position="1"/>
        <end position="17"/>
    </location>
</feature>
<dbReference type="Proteomes" id="UP000298493">
    <property type="component" value="Unassembled WGS sequence"/>
</dbReference>
<evidence type="ECO:0000256" key="1">
    <source>
        <dbReference type="SAM" id="SignalP"/>
    </source>
</evidence>
<proteinExistence type="predicted"/>
<protein>
    <submittedName>
        <fullName evidence="2">D-lactate dehydrogenase</fullName>
    </submittedName>
</protein>
<sequence>MNFTIITALFLAAGAAADYTTCSKNRDARGVCNVYTDGGVYTGRSEVCRGAHSCLVEGNGCWMSVEYTTGAEGGWYADCS</sequence>